<gene>
    <name evidence="4" type="ORF">Xkoz_01633</name>
</gene>
<accession>A0A2D0LDZ2</accession>
<dbReference type="Proteomes" id="UP000221101">
    <property type="component" value="Unassembled WGS sequence"/>
</dbReference>
<dbReference type="InterPro" id="IPR026881">
    <property type="entry name" value="WYL_dom"/>
</dbReference>
<feature type="transmembrane region" description="Helical" evidence="2">
    <location>
        <begin position="6"/>
        <end position="27"/>
    </location>
</feature>
<dbReference type="OrthoDB" id="7067499at2"/>
<proteinExistence type="predicted"/>
<dbReference type="EMBL" id="NJCX01000009">
    <property type="protein sequence ID" value="PHM73805.1"/>
    <property type="molecule type" value="Genomic_DNA"/>
</dbReference>
<dbReference type="Pfam" id="PF13280">
    <property type="entry name" value="WYL"/>
    <property type="match status" value="1"/>
</dbReference>
<dbReference type="AlphaFoldDB" id="A0A2D0LDZ2"/>
<comment type="caution">
    <text evidence="4">The sequence shown here is derived from an EMBL/GenBank/DDBJ whole genome shotgun (WGS) entry which is preliminary data.</text>
</comment>
<keyword evidence="2" id="KW-0472">Membrane</keyword>
<dbReference type="RefSeq" id="WP_099141686.1">
    <property type="nucleotide sequence ID" value="NZ_CAWNOR010000130.1"/>
</dbReference>
<feature type="domain" description="WYL" evidence="3">
    <location>
        <begin position="246"/>
        <end position="295"/>
    </location>
</feature>
<organism evidence="4 5">
    <name type="scientific">Xenorhabdus kozodoii</name>
    <dbReference type="NCBI Taxonomy" id="351676"/>
    <lineage>
        <taxon>Bacteria</taxon>
        <taxon>Pseudomonadati</taxon>
        <taxon>Pseudomonadota</taxon>
        <taxon>Gammaproteobacteria</taxon>
        <taxon>Enterobacterales</taxon>
        <taxon>Morganellaceae</taxon>
        <taxon>Xenorhabdus</taxon>
    </lineage>
</organism>
<keyword evidence="2" id="KW-0812">Transmembrane</keyword>
<feature type="compositionally biased region" description="Polar residues" evidence="1">
    <location>
        <begin position="104"/>
        <end position="113"/>
    </location>
</feature>
<name>A0A2D0LDZ2_9GAMM</name>
<keyword evidence="5" id="KW-1185">Reference proteome</keyword>
<evidence type="ECO:0000313" key="4">
    <source>
        <dbReference type="EMBL" id="PHM73805.1"/>
    </source>
</evidence>
<reference evidence="4 5" key="1">
    <citation type="journal article" date="2017" name="Nat. Microbiol.">
        <title>Natural product diversity associated with the nematode symbionts Photorhabdus and Xenorhabdus.</title>
        <authorList>
            <person name="Tobias N.J."/>
            <person name="Wolff H."/>
            <person name="Djahanschiri B."/>
            <person name="Grundmann F."/>
            <person name="Kronenwerth M."/>
            <person name="Shi Y.M."/>
            <person name="Simonyi S."/>
            <person name="Grun P."/>
            <person name="Shapiro-Ilan D."/>
            <person name="Pidot S.J."/>
            <person name="Stinear T.P."/>
            <person name="Ebersberger I."/>
            <person name="Bode H.B."/>
        </authorList>
    </citation>
    <scope>NUCLEOTIDE SEQUENCE [LARGE SCALE GENOMIC DNA]</scope>
    <source>
        <strain evidence="4 5">DSM 17907</strain>
    </source>
</reference>
<feature type="transmembrane region" description="Helical" evidence="2">
    <location>
        <begin position="39"/>
        <end position="61"/>
    </location>
</feature>
<evidence type="ECO:0000256" key="2">
    <source>
        <dbReference type="SAM" id="Phobius"/>
    </source>
</evidence>
<feature type="region of interest" description="Disordered" evidence="1">
    <location>
        <begin position="96"/>
        <end position="122"/>
    </location>
</feature>
<protein>
    <recommendedName>
        <fullName evidence="3">WYL domain-containing protein</fullName>
    </recommendedName>
</protein>
<evidence type="ECO:0000259" key="3">
    <source>
        <dbReference type="Pfam" id="PF13280"/>
    </source>
</evidence>
<evidence type="ECO:0000313" key="5">
    <source>
        <dbReference type="Proteomes" id="UP000221101"/>
    </source>
</evidence>
<sequence>MKVINFILTIVKFSLLIFLALFFITGIDFHSKTIPANKTFVKTLLFITASIFCYLSYRWVWIPRKKAKSSTTPLFDRTSSITDRISAEFENTKKELNIDESTKHNTTGNTETINHQEKNKNQEVKDETYCMQNGEALIWEGTTKPASLRMIGETQKILGIFTKLTIREDGEFYLDITNTDTGEITQIKEKEIFSVITVGSTRYNFVELCRKVLKLNLSEVFDYAKLIRKNATEIKLINNFEAISSTFTYLSGSGKSRRTVDIDKYLKNGYGNEYISGYCHLRNEYRTFAVGKIQTMISSEGHRKYYFHDWLTNVAGIK</sequence>
<evidence type="ECO:0000256" key="1">
    <source>
        <dbReference type="SAM" id="MobiDB-lite"/>
    </source>
</evidence>
<keyword evidence="2" id="KW-1133">Transmembrane helix</keyword>